<dbReference type="AlphaFoldDB" id="A0A4Y1ZA66"/>
<evidence type="ECO:0000313" key="1">
    <source>
        <dbReference type="EMBL" id="GAY75801.1"/>
    </source>
</evidence>
<name>A0A4Y1ZA66_9BACL</name>
<reference evidence="1 2" key="1">
    <citation type="submission" date="2017-11" db="EMBL/GenBank/DDBJ databases">
        <title>Draft Genome Sequence of Sporolactobacillus inulinus NBRC 111894 Isolated from Koso, a Japanese Sugar-Vegetable Fermented Beverage.</title>
        <authorList>
            <person name="Chiou T.Y."/>
            <person name="Oshima K."/>
            <person name="Suda W."/>
            <person name="Hattori M."/>
            <person name="Takahashi T."/>
        </authorList>
    </citation>
    <scope>NUCLEOTIDE SEQUENCE [LARGE SCALE GENOMIC DNA]</scope>
    <source>
        <strain evidence="1 2">NBRC111894</strain>
    </source>
</reference>
<dbReference type="EMBL" id="BEXB01000008">
    <property type="protein sequence ID" value="GAY75801.1"/>
    <property type="molecule type" value="Genomic_DNA"/>
</dbReference>
<dbReference type="GO" id="GO:0036297">
    <property type="term" value="P:interstrand cross-link repair"/>
    <property type="evidence" value="ECO:0007669"/>
    <property type="project" value="TreeGrafter"/>
</dbReference>
<keyword evidence="1" id="KW-0378">Hydrolase</keyword>
<gene>
    <name evidence="1" type="ORF">NBRC111894_1355</name>
</gene>
<comment type="caution">
    <text evidence="1">The sequence shown here is derived from an EMBL/GenBank/DDBJ whole genome shotgun (WGS) entry which is preliminary data.</text>
</comment>
<proteinExistence type="predicted"/>
<keyword evidence="1" id="KW-0067">ATP-binding</keyword>
<dbReference type="Proteomes" id="UP000319716">
    <property type="component" value="Unassembled WGS sequence"/>
</dbReference>
<dbReference type="GO" id="GO:0006289">
    <property type="term" value="P:nucleotide-excision repair"/>
    <property type="evidence" value="ECO:0007669"/>
    <property type="project" value="TreeGrafter"/>
</dbReference>
<evidence type="ECO:0000313" key="2">
    <source>
        <dbReference type="Proteomes" id="UP000319716"/>
    </source>
</evidence>
<dbReference type="PANTHER" id="PTHR47957">
    <property type="entry name" value="ATP-DEPENDENT HELICASE HRQ1"/>
    <property type="match status" value="1"/>
</dbReference>
<dbReference type="GO" id="GO:0043138">
    <property type="term" value="F:3'-5' DNA helicase activity"/>
    <property type="evidence" value="ECO:0007669"/>
    <property type="project" value="TreeGrafter"/>
</dbReference>
<organism evidence="1 2">
    <name type="scientific">Sporolactobacillus inulinus</name>
    <dbReference type="NCBI Taxonomy" id="2078"/>
    <lineage>
        <taxon>Bacteria</taxon>
        <taxon>Bacillati</taxon>
        <taxon>Bacillota</taxon>
        <taxon>Bacilli</taxon>
        <taxon>Bacillales</taxon>
        <taxon>Sporolactobacillaceae</taxon>
        <taxon>Sporolactobacillus</taxon>
    </lineage>
</organism>
<protein>
    <submittedName>
        <fullName evidence="1">ATP-dependent RNA helicase</fullName>
    </submittedName>
</protein>
<dbReference type="PANTHER" id="PTHR47957:SF3">
    <property type="entry name" value="ATP-DEPENDENT HELICASE HRQ1"/>
    <property type="match status" value="1"/>
</dbReference>
<accession>A0A4Y1ZA66</accession>
<keyword evidence="1" id="KW-0347">Helicase</keyword>
<keyword evidence="1" id="KW-0547">Nucleotide-binding</keyword>
<sequence length="196" mass="22698">MDELCDYLTDEDLLHYQRGKWYWMSDGFPANNVNLRSAAQDSFAIIDITDQGHAKVIGEEDRFGAMTMLYEDAIYIHQGAQYHVDDLDLIERKAYVRKVNVNYYTDSDLAVQLDVLAMDKHAVFDNAHIEKGYGDVSVRALPTIFKKFVLKPMKISDGERYIFRSWKCTPMLHGLVLIRSIWINSARMCFKGLWSV</sequence>